<feature type="region of interest" description="Disordered" evidence="1">
    <location>
        <begin position="1"/>
        <end position="21"/>
    </location>
</feature>
<sequence length="249" mass="27442">MIGGGLSPEKEGCGNRKSGKLRDREIGGAIGELRCETEEAAANEERRGRDFDFRDGKCVEKRRPLSKITVIKRHSPVCLFHGCCTAWVACKVSQGHLFDASQRNAGRSCKGYLFSTTSLSRAAIRLTLTRLVFFSSTGNISCTRIQRSCLDQRTLLGEWFVLALFVSPASIKLAGLIVMPFLPFEAHGSPNDEFFGAQRRHQIGRGIAASVIYRTEAGFQIIPAETNRPQQSVNTLIQRIGFTTGARVC</sequence>
<keyword evidence="3" id="KW-1185">Reference proteome</keyword>
<dbReference type="EMBL" id="JBBWWQ010000008">
    <property type="protein sequence ID" value="KAK8940710.1"/>
    <property type="molecule type" value="Genomic_DNA"/>
</dbReference>
<gene>
    <name evidence="2" type="ORF">KSP39_PZI010568</name>
</gene>
<dbReference type="AlphaFoldDB" id="A0AAP0G6L5"/>
<proteinExistence type="predicted"/>
<dbReference type="Proteomes" id="UP001418222">
    <property type="component" value="Unassembled WGS sequence"/>
</dbReference>
<accession>A0AAP0G6L5</accession>
<evidence type="ECO:0000313" key="2">
    <source>
        <dbReference type="EMBL" id="KAK8940710.1"/>
    </source>
</evidence>
<evidence type="ECO:0000256" key="1">
    <source>
        <dbReference type="SAM" id="MobiDB-lite"/>
    </source>
</evidence>
<protein>
    <submittedName>
        <fullName evidence="2">Uncharacterized protein</fullName>
    </submittedName>
</protein>
<organism evidence="2 3">
    <name type="scientific">Platanthera zijinensis</name>
    <dbReference type="NCBI Taxonomy" id="2320716"/>
    <lineage>
        <taxon>Eukaryota</taxon>
        <taxon>Viridiplantae</taxon>
        <taxon>Streptophyta</taxon>
        <taxon>Embryophyta</taxon>
        <taxon>Tracheophyta</taxon>
        <taxon>Spermatophyta</taxon>
        <taxon>Magnoliopsida</taxon>
        <taxon>Liliopsida</taxon>
        <taxon>Asparagales</taxon>
        <taxon>Orchidaceae</taxon>
        <taxon>Orchidoideae</taxon>
        <taxon>Orchideae</taxon>
        <taxon>Orchidinae</taxon>
        <taxon>Platanthera</taxon>
    </lineage>
</organism>
<feature type="compositionally biased region" description="Basic and acidic residues" evidence="1">
    <location>
        <begin position="8"/>
        <end position="21"/>
    </location>
</feature>
<evidence type="ECO:0000313" key="3">
    <source>
        <dbReference type="Proteomes" id="UP001418222"/>
    </source>
</evidence>
<comment type="caution">
    <text evidence="2">The sequence shown here is derived from an EMBL/GenBank/DDBJ whole genome shotgun (WGS) entry which is preliminary data.</text>
</comment>
<name>A0AAP0G6L5_9ASPA</name>
<reference evidence="2 3" key="1">
    <citation type="journal article" date="2022" name="Nat. Plants">
        <title>Genomes of leafy and leafless Platanthera orchids illuminate the evolution of mycoheterotrophy.</title>
        <authorList>
            <person name="Li M.H."/>
            <person name="Liu K.W."/>
            <person name="Li Z."/>
            <person name="Lu H.C."/>
            <person name="Ye Q.L."/>
            <person name="Zhang D."/>
            <person name="Wang J.Y."/>
            <person name="Li Y.F."/>
            <person name="Zhong Z.M."/>
            <person name="Liu X."/>
            <person name="Yu X."/>
            <person name="Liu D.K."/>
            <person name="Tu X.D."/>
            <person name="Liu B."/>
            <person name="Hao Y."/>
            <person name="Liao X.Y."/>
            <person name="Jiang Y.T."/>
            <person name="Sun W.H."/>
            <person name="Chen J."/>
            <person name="Chen Y.Q."/>
            <person name="Ai Y."/>
            <person name="Zhai J.W."/>
            <person name="Wu S.S."/>
            <person name="Zhou Z."/>
            <person name="Hsiao Y.Y."/>
            <person name="Wu W.L."/>
            <person name="Chen Y.Y."/>
            <person name="Lin Y.F."/>
            <person name="Hsu J.L."/>
            <person name="Li C.Y."/>
            <person name="Wang Z.W."/>
            <person name="Zhao X."/>
            <person name="Zhong W.Y."/>
            <person name="Ma X.K."/>
            <person name="Ma L."/>
            <person name="Huang J."/>
            <person name="Chen G.Z."/>
            <person name="Huang M.Z."/>
            <person name="Huang L."/>
            <person name="Peng D.H."/>
            <person name="Luo Y.B."/>
            <person name="Zou S.Q."/>
            <person name="Chen S.P."/>
            <person name="Lan S."/>
            <person name="Tsai W.C."/>
            <person name="Van de Peer Y."/>
            <person name="Liu Z.J."/>
        </authorList>
    </citation>
    <scope>NUCLEOTIDE SEQUENCE [LARGE SCALE GENOMIC DNA]</scope>
    <source>
        <strain evidence="2">Lor287</strain>
    </source>
</reference>